<sequence length="283" mass="31935">MDFRDVSSLRDVKILVEPPIVIRNETASIICYRDMQGAPVYSVKWYRGNHEFYRYTPQETPSTKEFGLLGIYVDVVLRRLDLSLAGNFSCEVTADTSFTTAIAYKFIDVIAIPLYPPILMAEKERYQPGELLRANCTSSPAKPPANLTIYINDEPHRSSETSFQPSESGLYSTSVAVELKVTPDLFPSGRLRVTCNATILSVNFQTGVLAICKSVTLNGQATKNFTSWLLLLFLLLLPMVFSQDYRDFNEDTFGEVGNNYEEFDGTMYFERNPKHPFLSLIGP</sequence>
<protein>
    <submittedName>
        <fullName evidence="1">Uncharacterized protein</fullName>
    </submittedName>
</protein>
<dbReference type="Proteomes" id="UP001064048">
    <property type="component" value="Chromosome 13"/>
</dbReference>
<name>A0ACC0J947_CHOFU</name>
<organism evidence="1 2">
    <name type="scientific">Choristoneura fumiferana</name>
    <name type="common">Spruce budworm moth</name>
    <name type="synonym">Archips fumiferana</name>
    <dbReference type="NCBI Taxonomy" id="7141"/>
    <lineage>
        <taxon>Eukaryota</taxon>
        <taxon>Metazoa</taxon>
        <taxon>Ecdysozoa</taxon>
        <taxon>Arthropoda</taxon>
        <taxon>Hexapoda</taxon>
        <taxon>Insecta</taxon>
        <taxon>Pterygota</taxon>
        <taxon>Neoptera</taxon>
        <taxon>Endopterygota</taxon>
        <taxon>Lepidoptera</taxon>
        <taxon>Glossata</taxon>
        <taxon>Ditrysia</taxon>
        <taxon>Tortricoidea</taxon>
        <taxon>Tortricidae</taxon>
        <taxon>Tortricinae</taxon>
        <taxon>Choristoneura</taxon>
    </lineage>
</organism>
<reference evidence="1 2" key="1">
    <citation type="journal article" date="2022" name="Genome Biol. Evol.">
        <title>The Spruce Budworm Genome: Reconstructing the Evolutionary History of Antifreeze Proteins.</title>
        <authorList>
            <person name="Beliveau C."/>
            <person name="Gagne P."/>
            <person name="Picq S."/>
            <person name="Vernygora O."/>
            <person name="Keeling C.I."/>
            <person name="Pinkney K."/>
            <person name="Doucet D."/>
            <person name="Wen F."/>
            <person name="Johnston J.S."/>
            <person name="Maaroufi H."/>
            <person name="Boyle B."/>
            <person name="Laroche J."/>
            <person name="Dewar K."/>
            <person name="Juretic N."/>
            <person name="Blackburn G."/>
            <person name="Nisole A."/>
            <person name="Brunet B."/>
            <person name="Brandao M."/>
            <person name="Lumley L."/>
            <person name="Duan J."/>
            <person name="Quan G."/>
            <person name="Lucarotti C.J."/>
            <person name="Roe A.D."/>
            <person name="Sperling F.A.H."/>
            <person name="Levesque R.C."/>
            <person name="Cusson M."/>
        </authorList>
    </citation>
    <scope>NUCLEOTIDE SEQUENCE [LARGE SCALE GENOMIC DNA]</scope>
    <source>
        <strain evidence="1">Glfc:IPQL:Cfum</strain>
    </source>
</reference>
<proteinExistence type="predicted"/>
<accession>A0ACC0J947</accession>
<comment type="caution">
    <text evidence="1">The sequence shown here is derived from an EMBL/GenBank/DDBJ whole genome shotgun (WGS) entry which is preliminary data.</text>
</comment>
<keyword evidence="2" id="KW-1185">Reference proteome</keyword>
<dbReference type="EMBL" id="CM046113">
    <property type="protein sequence ID" value="KAI8420654.1"/>
    <property type="molecule type" value="Genomic_DNA"/>
</dbReference>
<evidence type="ECO:0000313" key="1">
    <source>
        <dbReference type="EMBL" id="KAI8420654.1"/>
    </source>
</evidence>
<evidence type="ECO:0000313" key="2">
    <source>
        <dbReference type="Proteomes" id="UP001064048"/>
    </source>
</evidence>
<gene>
    <name evidence="1" type="ORF">MSG28_007893</name>
</gene>